<organism evidence="4 5">
    <name type="scientific">Burkholderia lata (strain ATCC 17760 / DSM 23089 / LMG 22485 / NCIMB 9086 / R18194 / 383)</name>
    <dbReference type="NCBI Taxonomy" id="482957"/>
    <lineage>
        <taxon>Bacteria</taxon>
        <taxon>Pseudomonadati</taxon>
        <taxon>Pseudomonadota</taxon>
        <taxon>Betaproteobacteria</taxon>
        <taxon>Burkholderiales</taxon>
        <taxon>Burkholderiaceae</taxon>
        <taxon>Burkholderia</taxon>
        <taxon>Burkholderia cepacia complex</taxon>
    </lineage>
</organism>
<evidence type="ECO:0000259" key="2">
    <source>
        <dbReference type="Pfam" id="PF18426"/>
    </source>
</evidence>
<evidence type="ECO:0000256" key="1">
    <source>
        <dbReference type="SAM" id="SignalP"/>
    </source>
</evidence>
<evidence type="ECO:0000259" key="3">
    <source>
        <dbReference type="Pfam" id="PF18443"/>
    </source>
</evidence>
<dbReference type="Pfam" id="PF18443">
    <property type="entry name" value="Tli4_N"/>
    <property type="match status" value="1"/>
</dbReference>
<evidence type="ECO:0000313" key="5">
    <source>
        <dbReference type="Proteomes" id="UP000467522"/>
    </source>
</evidence>
<feature type="chain" id="PRO_5032985894" description="Tle cognate immunity protein 4 C-terminal domain-containing protein" evidence="1">
    <location>
        <begin position="20"/>
        <end position="431"/>
    </location>
</feature>
<dbReference type="RefSeq" id="WP_278644577.1">
    <property type="nucleotide sequence ID" value="NZ_WNDV01000003.1"/>
</dbReference>
<feature type="signal peptide" evidence="1">
    <location>
        <begin position="1"/>
        <end position="19"/>
    </location>
</feature>
<protein>
    <recommendedName>
        <fullName evidence="6">Tle cognate immunity protein 4 C-terminal domain-containing protein</fullName>
    </recommendedName>
</protein>
<comment type="caution">
    <text evidence="4">The sequence shown here is derived from an EMBL/GenBank/DDBJ whole genome shotgun (WGS) entry which is preliminary data.</text>
</comment>
<feature type="domain" description="Tle cognate immunity protein 4 N-terminal" evidence="3">
    <location>
        <begin position="29"/>
        <end position="132"/>
    </location>
</feature>
<feature type="domain" description="Tle cognate immunity protein 4 C-terminal" evidence="2">
    <location>
        <begin position="164"/>
        <end position="321"/>
    </location>
</feature>
<dbReference type="EMBL" id="WNDV01000003">
    <property type="protein sequence ID" value="KAF1039699.1"/>
    <property type="molecule type" value="Genomic_DNA"/>
</dbReference>
<name>A0A833PY85_BURL3</name>
<evidence type="ECO:0008006" key="6">
    <source>
        <dbReference type="Google" id="ProtNLM"/>
    </source>
</evidence>
<accession>A0A833PY85</accession>
<dbReference type="InterPro" id="IPR040761">
    <property type="entry name" value="Tli4_N"/>
</dbReference>
<proteinExistence type="predicted"/>
<dbReference type="AlphaFoldDB" id="A0A833PY85"/>
<dbReference type="Proteomes" id="UP000467522">
    <property type="component" value="Unassembled WGS sequence"/>
</dbReference>
<dbReference type="PROSITE" id="PS51257">
    <property type="entry name" value="PROKAR_LIPOPROTEIN"/>
    <property type="match status" value="1"/>
</dbReference>
<dbReference type="InterPro" id="IPR041290">
    <property type="entry name" value="Tli4_C"/>
</dbReference>
<evidence type="ECO:0000313" key="4">
    <source>
        <dbReference type="EMBL" id="KAF1039699.1"/>
    </source>
</evidence>
<keyword evidence="1" id="KW-0732">Signal</keyword>
<sequence length="431" mass="46784">MRMILSFVVGVLISSSACAAGESSMTDVKTYCFGRYSVDVPAAAQLNGQRGEYIAGAIESNPTKESRADFERKISARIDDYKTGKIQNKYAFDREIAVGHDGFIISSSAIVFGRKSYGLEAFKLVDGVSFHLMRLPLIESDYARFLGKLQNDMIPKLRGREVSEIPAQPGFCLRNGFIADDGAMSQNEAAVISFVFPKSPGLMVMVQTMTTPPDEKSLLQRADGASIPAHLAAAFGGVRTLRRGSNEVNGRAGEELLWSIPGDGGYRTPQFRWESQGPGFEPLKPTVIVTLDWQGQDRPNLTDEQLIKLFDSITNSVRLRSASPSGTEKISDTGTSQVPLHSIVRTGAACPRSGWWTCPEANGLSVVGGSRQYFEHGAIMPSVEVLNQSGILDRVLGRESKHSVPTTWTLVAVNDVVPPDSTDAADDYPKA</sequence>
<dbReference type="Pfam" id="PF18426">
    <property type="entry name" value="Tli4_C"/>
    <property type="match status" value="1"/>
</dbReference>
<reference evidence="5" key="1">
    <citation type="journal article" date="2020" name="MBio">
        <title>Horizontal gene transfer to a defensive symbiont with a reduced genome amongst a multipartite beetle microbiome.</title>
        <authorList>
            <person name="Waterworth S.C."/>
            <person name="Florez L.V."/>
            <person name="Rees E.R."/>
            <person name="Hertweck C."/>
            <person name="Kaltenpoth M."/>
            <person name="Kwan J.C."/>
        </authorList>
    </citation>
    <scope>NUCLEOTIDE SEQUENCE [LARGE SCALE GENOMIC DNA]</scope>
</reference>
<gene>
    <name evidence="4" type="ORF">GAK33_01540</name>
</gene>